<evidence type="ECO:0000313" key="1">
    <source>
        <dbReference type="EMBL" id="CCI44404.1"/>
    </source>
</evidence>
<dbReference type="AlphaFoldDB" id="A0A024GDL9"/>
<dbReference type="EMBL" id="CAIX01000069">
    <property type="protein sequence ID" value="CCI44404.1"/>
    <property type="molecule type" value="Genomic_DNA"/>
</dbReference>
<reference evidence="1 2" key="1">
    <citation type="submission" date="2012-05" db="EMBL/GenBank/DDBJ databases">
        <title>Recombination and specialization in a pathogen metapopulation.</title>
        <authorList>
            <person name="Gardiner A."/>
            <person name="Kemen E."/>
            <person name="Schultz-Larsen T."/>
            <person name="MacLean D."/>
            <person name="Van Oosterhout C."/>
            <person name="Jones J.D.G."/>
        </authorList>
    </citation>
    <scope>NUCLEOTIDE SEQUENCE [LARGE SCALE GENOMIC DNA]</scope>
    <source>
        <strain evidence="1 2">Ac Nc2</strain>
    </source>
</reference>
<accession>A0A024GDL9</accession>
<sequence>MANVDISLLIYERIEISGIAWLSKGSCCKRDGKIISPLGGNSLTHQNTRMDAVFPILRLIFMKHSIVQVPHVSAPGIWILTWSIPDQQPNFDLRSILTF</sequence>
<evidence type="ECO:0000313" key="2">
    <source>
        <dbReference type="Proteomes" id="UP000053237"/>
    </source>
</evidence>
<keyword evidence="2" id="KW-1185">Reference proteome</keyword>
<proteinExistence type="predicted"/>
<protein>
    <submittedName>
        <fullName evidence="1">Uncharacterized protein</fullName>
    </submittedName>
</protein>
<dbReference type="Proteomes" id="UP000053237">
    <property type="component" value="Unassembled WGS sequence"/>
</dbReference>
<gene>
    <name evidence="1" type="ORF">BN9_052130</name>
</gene>
<comment type="caution">
    <text evidence="1">The sequence shown here is derived from an EMBL/GenBank/DDBJ whole genome shotgun (WGS) entry which is preliminary data.</text>
</comment>
<organism evidence="1 2">
    <name type="scientific">Albugo candida</name>
    <dbReference type="NCBI Taxonomy" id="65357"/>
    <lineage>
        <taxon>Eukaryota</taxon>
        <taxon>Sar</taxon>
        <taxon>Stramenopiles</taxon>
        <taxon>Oomycota</taxon>
        <taxon>Peronosporomycetes</taxon>
        <taxon>Albuginales</taxon>
        <taxon>Albuginaceae</taxon>
        <taxon>Albugo</taxon>
    </lineage>
</organism>
<name>A0A024GDL9_9STRA</name>
<dbReference type="InParanoid" id="A0A024GDL9"/>